<protein>
    <submittedName>
        <fullName evidence="3">DNA-binding protein, histone-like, putative</fullName>
    </submittedName>
</protein>
<dbReference type="AlphaFoldDB" id="A0A1M4WFJ7"/>
<dbReference type="NCBIfam" id="TIGR01201">
    <property type="entry name" value="HU_rel"/>
    <property type="match status" value="1"/>
</dbReference>
<dbReference type="EMBL" id="FQTV01000003">
    <property type="protein sequence ID" value="SHE79994.1"/>
    <property type="molecule type" value="Genomic_DNA"/>
</dbReference>
<dbReference type="SUPFAM" id="SSF47729">
    <property type="entry name" value="IHF-like DNA-binding proteins"/>
    <property type="match status" value="1"/>
</dbReference>
<feature type="domain" description="HU" evidence="2">
    <location>
        <begin position="1"/>
        <end position="122"/>
    </location>
</feature>
<dbReference type="InterPro" id="IPR041607">
    <property type="entry name" value="HU-HIG"/>
</dbReference>
<evidence type="ECO:0000259" key="2">
    <source>
        <dbReference type="Pfam" id="PF18291"/>
    </source>
</evidence>
<evidence type="ECO:0000313" key="4">
    <source>
        <dbReference type="Proteomes" id="UP000184509"/>
    </source>
</evidence>
<dbReference type="GO" id="GO:0003677">
    <property type="term" value="F:DNA binding"/>
    <property type="evidence" value="ECO:0007669"/>
    <property type="project" value="UniProtKB-KW"/>
</dbReference>
<organism evidence="3 4">
    <name type="scientific">Bacteroides luti</name>
    <dbReference type="NCBI Taxonomy" id="1297750"/>
    <lineage>
        <taxon>Bacteria</taxon>
        <taxon>Pseudomonadati</taxon>
        <taxon>Bacteroidota</taxon>
        <taxon>Bacteroidia</taxon>
        <taxon>Bacteroidales</taxon>
        <taxon>Bacteroidaceae</taxon>
        <taxon>Bacteroides</taxon>
    </lineage>
</organism>
<sequence length="141" mass="15132">MAVRFSVVPKKNPSKSSEPAKFYAQAQGHGDMDFDAICKDVDSRCTATPADVAAVLKALLTTMETSLGKSEIIRLGDFGSFQIAVSSTGTVTKEEFNSSLIKKARISFRPGKSLSKMLKTLDYTQVPKLPVKVTNGGNEVG</sequence>
<keyword evidence="4" id="KW-1185">Reference proteome</keyword>
<accession>A0A1M4WFJ7</accession>
<dbReference type="STRING" id="1297750.SAMN05444405_10372"/>
<keyword evidence="1 3" id="KW-0238">DNA-binding</keyword>
<reference evidence="3 4" key="1">
    <citation type="submission" date="2016-11" db="EMBL/GenBank/DDBJ databases">
        <authorList>
            <person name="Jaros S."/>
            <person name="Januszkiewicz K."/>
            <person name="Wedrychowicz H."/>
        </authorList>
    </citation>
    <scope>NUCLEOTIDE SEQUENCE [LARGE SCALE GENOMIC DNA]</scope>
    <source>
        <strain evidence="3 4">DSM 26991</strain>
    </source>
</reference>
<proteinExistence type="predicted"/>
<dbReference type="RefSeq" id="WP_073399339.1">
    <property type="nucleotide sequence ID" value="NZ_FQTV01000003.1"/>
</dbReference>
<dbReference type="Gene3D" id="4.10.520.10">
    <property type="entry name" value="IHF-like DNA-binding proteins"/>
    <property type="match status" value="1"/>
</dbReference>
<dbReference type="InterPro" id="IPR010992">
    <property type="entry name" value="IHF-like_DNA-bd_dom_sf"/>
</dbReference>
<dbReference type="InterPro" id="IPR005902">
    <property type="entry name" value="HU_DNA-bd_put"/>
</dbReference>
<dbReference type="OrthoDB" id="1096803at2"/>
<dbReference type="Proteomes" id="UP000184509">
    <property type="component" value="Unassembled WGS sequence"/>
</dbReference>
<evidence type="ECO:0000313" key="3">
    <source>
        <dbReference type="EMBL" id="SHE79994.1"/>
    </source>
</evidence>
<name>A0A1M4WFJ7_9BACE</name>
<evidence type="ECO:0000256" key="1">
    <source>
        <dbReference type="ARBA" id="ARBA00023125"/>
    </source>
</evidence>
<dbReference type="Pfam" id="PF18291">
    <property type="entry name" value="HU-HIG"/>
    <property type="match status" value="1"/>
</dbReference>
<gene>
    <name evidence="3" type="ORF">SAMN05444405_10372</name>
</gene>